<feature type="region of interest" description="Disordered" evidence="1">
    <location>
        <begin position="215"/>
        <end position="236"/>
    </location>
</feature>
<name>A0AA40DXX4_9PEZI</name>
<accession>A0AA40DXX4</accession>
<reference evidence="2" key="1">
    <citation type="submission" date="2023-06" db="EMBL/GenBank/DDBJ databases">
        <title>Genome-scale phylogeny and comparative genomics of the fungal order Sordariales.</title>
        <authorList>
            <consortium name="Lawrence Berkeley National Laboratory"/>
            <person name="Hensen N."/>
            <person name="Bonometti L."/>
            <person name="Westerberg I."/>
            <person name="Brannstrom I.O."/>
            <person name="Guillou S."/>
            <person name="Cros-Aarteil S."/>
            <person name="Calhoun S."/>
            <person name="Haridas S."/>
            <person name="Kuo A."/>
            <person name="Mondo S."/>
            <person name="Pangilinan J."/>
            <person name="Riley R."/>
            <person name="Labutti K."/>
            <person name="Andreopoulos B."/>
            <person name="Lipzen A."/>
            <person name="Chen C."/>
            <person name="Yanf M."/>
            <person name="Daum C."/>
            <person name="Ng V."/>
            <person name="Clum A."/>
            <person name="Steindorff A."/>
            <person name="Ohm R."/>
            <person name="Martin F."/>
            <person name="Silar P."/>
            <person name="Natvig D."/>
            <person name="Lalanne C."/>
            <person name="Gautier V."/>
            <person name="Ament-Velasquez S.L."/>
            <person name="Kruys A."/>
            <person name="Hutchinson M.I."/>
            <person name="Powell A.J."/>
            <person name="Barry K."/>
            <person name="Miller A.N."/>
            <person name="Grigoriev I.V."/>
            <person name="Debuchy R."/>
            <person name="Gladieux P."/>
            <person name="Thoren M.H."/>
            <person name="Johannesson H."/>
        </authorList>
    </citation>
    <scope>NUCLEOTIDE SEQUENCE</scope>
    <source>
        <strain evidence="2">SMH4607-1</strain>
    </source>
</reference>
<gene>
    <name evidence="2" type="ORF">B0H67DRAFT_193519</name>
</gene>
<evidence type="ECO:0000256" key="1">
    <source>
        <dbReference type="SAM" id="MobiDB-lite"/>
    </source>
</evidence>
<keyword evidence="3" id="KW-1185">Reference proteome</keyword>
<evidence type="ECO:0000313" key="2">
    <source>
        <dbReference type="EMBL" id="KAK0720529.1"/>
    </source>
</evidence>
<comment type="caution">
    <text evidence="2">The sequence shown here is derived from an EMBL/GenBank/DDBJ whole genome shotgun (WGS) entry which is preliminary data.</text>
</comment>
<evidence type="ECO:0000313" key="3">
    <source>
        <dbReference type="Proteomes" id="UP001172102"/>
    </source>
</evidence>
<organism evidence="2 3">
    <name type="scientific">Lasiosphaeris hirsuta</name>
    <dbReference type="NCBI Taxonomy" id="260670"/>
    <lineage>
        <taxon>Eukaryota</taxon>
        <taxon>Fungi</taxon>
        <taxon>Dikarya</taxon>
        <taxon>Ascomycota</taxon>
        <taxon>Pezizomycotina</taxon>
        <taxon>Sordariomycetes</taxon>
        <taxon>Sordariomycetidae</taxon>
        <taxon>Sordariales</taxon>
        <taxon>Lasiosphaeriaceae</taxon>
        <taxon>Lasiosphaeris</taxon>
    </lineage>
</organism>
<dbReference type="EMBL" id="JAUKUA010000003">
    <property type="protein sequence ID" value="KAK0720529.1"/>
    <property type="molecule type" value="Genomic_DNA"/>
</dbReference>
<sequence length="253" mass="27349">MLAVTTHISALLQPAGRTGRHTGLPITTGSSILDRLGIFLKSDAIGGRQIGSGQLPLLEPSTRKRCTATERVPNYTDKPTGKQQKSLTCVAIAVPGNGSAQGECCCPTFMSDKTQVLGTCRHPRHLHTSTTHIYPRKRLIEGFGTEAEKNKVTCIKHSYLIYASSEMIRRAVALQVVCLVTMEGGEDVEVLLDGFWGTVPRVVVSFRPRFGVPDKTPTFRGENDQHHSRTAGTTGSPVVCSNCTTSTPIAPQH</sequence>
<dbReference type="Proteomes" id="UP001172102">
    <property type="component" value="Unassembled WGS sequence"/>
</dbReference>
<dbReference type="AlphaFoldDB" id="A0AA40DXX4"/>
<protein>
    <submittedName>
        <fullName evidence="2">Uncharacterized protein</fullName>
    </submittedName>
</protein>
<proteinExistence type="predicted"/>